<feature type="transmembrane region" description="Helical" evidence="5">
    <location>
        <begin position="46"/>
        <end position="66"/>
    </location>
</feature>
<evidence type="ECO:0000313" key="8">
    <source>
        <dbReference type="Proteomes" id="UP000282674"/>
    </source>
</evidence>
<evidence type="ECO:0000256" key="2">
    <source>
        <dbReference type="ARBA" id="ARBA00022692"/>
    </source>
</evidence>
<keyword evidence="8" id="KW-1185">Reference proteome</keyword>
<keyword evidence="2 5" id="KW-0812">Transmembrane</keyword>
<protein>
    <submittedName>
        <fullName evidence="7">DUF202 domain-containing protein</fullName>
    </submittedName>
</protein>
<dbReference type="OrthoDB" id="582337at2"/>
<organism evidence="7 8">
    <name type="scientific">Actinomadura harenae</name>
    <dbReference type="NCBI Taxonomy" id="2483351"/>
    <lineage>
        <taxon>Bacteria</taxon>
        <taxon>Bacillati</taxon>
        <taxon>Actinomycetota</taxon>
        <taxon>Actinomycetes</taxon>
        <taxon>Streptosporangiales</taxon>
        <taxon>Thermomonosporaceae</taxon>
        <taxon>Actinomadura</taxon>
    </lineage>
</organism>
<evidence type="ECO:0000256" key="3">
    <source>
        <dbReference type="ARBA" id="ARBA00022989"/>
    </source>
</evidence>
<keyword evidence="3 5" id="KW-1133">Transmembrane helix</keyword>
<dbReference type="GO" id="GO:0012505">
    <property type="term" value="C:endomembrane system"/>
    <property type="evidence" value="ECO:0007669"/>
    <property type="project" value="UniProtKB-SubCell"/>
</dbReference>
<comment type="subcellular location">
    <subcellularLocation>
        <location evidence="1">Endomembrane system</location>
        <topology evidence="1">Multi-pass membrane protein</topology>
    </subcellularLocation>
</comment>
<dbReference type="Pfam" id="PF02656">
    <property type="entry name" value="DUF202"/>
    <property type="match status" value="1"/>
</dbReference>
<evidence type="ECO:0000256" key="1">
    <source>
        <dbReference type="ARBA" id="ARBA00004127"/>
    </source>
</evidence>
<dbReference type="EMBL" id="RFFG01000132">
    <property type="protein sequence ID" value="RMI36578.1"/>
    <property type="molecule type" value="Genomic_DNA"/>
</dbReference>
<keyword evidence="4 5" id="KW-0472">Membrane</keyword>
<dbReference type="Proteomes" id="UP000282674">
    <property type="component" value="Unassembled WGS sequence"/>
</dbReference>
<dbReference type="AlphaFoldDB" id="A0A3M2LP25"/>
<name>A0A3M2LP25_9ACTN</name>
<evidence type="ECO:0000256" key="4">
    <source>
        <dbReference type="ARBA" id="ARBA00023136"/>
    </source>
</evidence>
<gene>
    <name evidence="7" type="ORF">EBO15_38280</name>
</gene>
<reference evidence="7 8" key="1">
    <citation type="submission" date="2018-10" db="EMBL/GenBank/DDBJ databases">
        <title>Isolation from soil.</title>
        <authorList>
            <person name="Hu J."/>
        </authorList>
    </citation>
    <scope>NUCLEOTIDE SEQUENCE [LARGE SCALE GENOMIC DNA]</scope>
    <source>
        <strain evidence="7 8">NEAU-Ht49</strain>
    </source>
</reference>
<evidence type="ECO:0000256" key="5">
    <source>
        <dbReference type="SAM" id="Phobius"/>
    </source>
</evidence>
<feature type="transmembrane region" description="Helical" evidence="5">
    <location>
        <begin position="86"/>
        <end position="109"/>
    </location>
</feature>
<proteinExistence type="predicted"/>
<dbReference type="RefSeq" id="WP_122199361.1">
    <property type="nucleotide sequence ID" value="NZ_JBHSKC010000011.1"/>
</dbReference>
<evidence type="ECO:0000313" key="7">
    <source>
        <dbReference type="EMBL" id="RMI36578.1"/>
    </source>
</evidence>
<dbReference type="InterPro" id="IPR003807">
    <property type="entry name" value="DUF202"/>
</dbReference>
<comment type="caution">
    <text evidence="7">The sequence shown here is derived from an EMBL/GenBank/DDBJ whole genome shotgun (WGS) entry which is preliminary data.</text>
</comment>
<feature type="domain" description="DUF202" evidence="6">
    <location>
        <begin position="10"/>
        <end position="73"/>
    </location>
</feature>
<sequence length="110" mass="12101">MEEKPDARYLLANERTYLAWMRTCLAFIVGGAALSQLGVEHRYAWLRALTVGLAVLGGIVMTPLVYRHWRVNERALRSDAPLPGHHLPSVFLALTLVIGAGLVALLALAR</sequence>
<accession>A0A3M2LP25</accession>
<evidence type="ECO:0000259" key="6">
    <source>
        <dbReference type="Pfam" id="PF02656"/>
    </source>
</evidence>
<feature type="transmembrane region" description="Helical" evidence="5">
    <location>
        <begin position="20"/>
        <end position="39"/>
    </location>
</feature>